<reference evidence="1" key="1">
    <citation type="journal article" date="2020" name="Stud. Mycol.">
        <title>101 Dothideomycetes genomes: a test case for predicting lifestyles and emergence of pathogens.</title>
        <authorList>
            <person name="Haridas S."/>
            <person name="Albert R."/>
            <person name="Binder M."/>
            <person name="Bloem J."/>
            <person name="Labutti K."/>
            <person name="Salamov A."/>
            <person name="Andreopoulos B."/>
            <person name="Baker S."/>
            <person name="Barry K."/>
            <person name="Bills G."/>
            <person name="Bluhm B."/>
            <person name="Cannon C."/>
            <person name="Castanera R."/>
            <person name="Culley D."/>
            <person name="Daum C."/>
            <person name="Ezra D."/>
            <person name="Gonzalez J."/>
            <person name="Henrissat B."/>
            <person name="Kuo A."/>
            <person name="Liang C."/>
            <person name="Lipzen A."/>
            <person name="Lutzoni F."/>
            <person name="Magnuson J."/>
            <person name="Mondo S."/>
            <person name="Nolan M."/>
            <person name="Ohm R."/>
            <person name="Pangilinan J."/>
            <person name="Park H.-J."/>
            <person name="Ramirez L."/>
            <person name="Alfaro M."/>
            <person name="Sun H."/>
            <person name="Tritt A."/>
            <person name="Yoshinaga Y."/>
            <person name="Zwiers L.-H."/>
            <person name="Turgeon B."/>
            <person name="Goodwin S."/>
            <person name="Spatafora J."/>
            <person name="Crous P."/>
            <person name="Grigoriev I."/>
        </authorList>
    </citation>
    <scope>NUCLEOTIDE SEQUENCE</scope>
    <source>
        <strain evidence="1">CBS 125425</strain>
    </source>
</reference>
<organism evidence="1 2">
    <name type="scientific">Polyplosphaeria fusca</name>
    <dbReference type="NCBI Taxonomy" id="682080"/>
    <lineage>
        <taxon>Eukaryota</taxon>
        <taxon>Fungi</taxon>
        <taxon>Dikarya</taxon>
        <taxon>Ascomycota</taxon>
        <taxon>Pezizomycotina</taxon>
        <taxon>Dothideomycetes</taxon>
        <taxon>Pleosporomycetidae</taxon>
        <taxon>Pleosporales</taxon>
        <taxon>Tetraplosphaeriaceae</taxon>
        <taxon>Polyplosphaeria</taxon>
    </lineage>
</organism>
<proteinExistence type="predicted"/>
<evidence type="ECO:0000313" key="1">
    <source>
        <dbReference type="EMBL" id="KAF2729768.1"/>
    </source>
</evidence>
<keyword evidence="2" id="KW-1185">Reference proteome</keyword>
<accession>A0A9P4QLX5</accession>
<name>A0A9P4QLX5_9PLEO</name>
<protein>
    <submittedName>
        <fullName evidence="1">Uncharacterized protein</fullName>
    </submittedName>
</protein>
<evidence type="ECO:0000313" key="2">
    <source>
        <dbReference type="Proteomes" id="UP000799444"/>
    </source>
</evidence>
<comment type="caution">
    <text evidence="1">The sequence shown here is derived from an EMBL/GenBank/DDBJ whole genome shotgun (WGS) entry which is preliminary data.</text>
</comment>
<sequence length="246" mass="28300">MASVQSDCRQLCQAVYTKLPRELRDEVYQYLWSDLRDRQWVKQRLSLWSSPYTYCLNNQRHIFFDPDYMGIEVARESLDTLNRCFHISPLIKADQNISLYLNTDVFGLGAAPKSAARQIGIRIDLHPPEPAEESETKPRGDAADDWAAENFAHLLEVEQKSRLRLFVGIWIWGRAVGLAQIEKMMAILRPVLTSLRDDAAETTIRLSFMKPLYWDNGHRRKPARHDVCGGCEDEVMAKAAARYGSR</sequence>
<gene>
    <name evidence="1" type="ORF">EJ04DRAFT_59193</name>
</gene>
<dbReference type="EMBL" id="ML996235">
    <property type="protein sequence ID" value="KAF2729768.1"/>
    <property type="molecule type" value="Genomic_DNA"/>
</dbReference>
<dbReference type="Proteomes" id="UP000799444">
    <property type="component" value="Unassembled WGS sequence"/>
</dbReference>
<dbReference type="AlphaFoldDB" id="A0A9P4QLX5"/>
<dbReference type="OrthoDB" id="3795413at2759"/>